<dbReference type="Gene3D" id="3.30.390.10">
    <property type="entry name" value="Enolase-like, N-terminal domain"/>
    <property type="match status" value="1"/>
</dbReference>
<sequence length="369" mass="40816">MQITKIEYRQLALTMKNGFKTANDTTATRPLILIAVTLDDEYIGYGEVQAFDNHAYATQDQTDALAWLTDTMPSLKNWQGEDINSLLAKLPIDGQFARAGLEMAVWDAVGKQQNKSLADMLGEHTSSTPVGIALGLDERSEIDDAIQAGYERIKLKQQQANLDELALLVTKYPNQLFSLDYNASLPDTELTHRYLQGVRDLGINLIEEPFAEPTLDSYHRLANELAPLKVSLDEQLDTVADVEMWLTQTDIPAYTLKQGKLGGIQHTLQTMTLIVQANKLAWIGGMLASGLGRAVDAALASQLPTPQYPADISQQTRYFTRDIVQQDLIFEGGKVLVPTGPGIGIELDWPAIEAQQIGPKYTYNLLQKP</sequence>
<organism evidence="5 6">
    <name type="scientific">Weissella ceti</name>
    <dbReference type="NCBI Taxonomy" id="759620"/>
    <lineage>
        <taxon>Bacteria</taxon>
        <taxon>Bacillati</taxon>
        <taxon>Bacillota</taxon>
        <taxon>Bacilli</taxon>
        <taxon>Lactobacillales</taxon>
        <taxon>Lactobacillaceae</taxon>
        <taxon>Weissella</taxon>
    </lineage>
</organism>
<dbReference type="InterPro" id="IPR029017">
    <property type="entry name" value="Enolase-like_N"/>
</dbReference>
<keyword evidence="2" id="KW-0460">Magnesium</keyword>
<keyword evidence="1" id="KW-0479">Metal-binding</keyword>
<dbReference type="SFLD" id="SFLDG00180">
    <property type="entry name" value="muconate_cycloisomerase"/>
    <property type="match status" value="1"/>
</dbReference>
<feature type="domain" description="Mandelate racemase/muconate lactonizing enzyme N-terminal" evidence="3">
    <location>
        <begin position="16"/>
        <end position="122"/>
    </location>
</feature>
<evidence type="ECO:0000313" key="5">
    <source>
        <dbReference type="EMBL" id="MCW0952545.1"/>
    </source>
</evidence>
<evidence type="ECO:0000256" key="1">
    <source>
        <dbReference type="ARBA" id="ARBA00022723"/>
    </source>
</evidence>
<gene>
    <name evidence="5" type="ORF">OIT44_00355</name>
</gene>
<dbReference type="SFLD" id="SFLDS00001">
    <property type="entry name" value="Enolase"/>
    <property type="match status" value="1"/>
</dbReference>
<accession>A0ABT3E2A2</accession>
<keyword evidence="6" id="KW-1185">Reference proteome</keyword>
<dbReference type="Pfam" id="PF02746">
    <property type="entry name" value="MR_MLE_N"/>
    <property type="match status" value="1"/>
</dbReference>
<evidence type="ECO:0000256" key="2">
    <source>
        <dbReference type="ARBA" id="ARBA00022842"/>
    </source>
</evidence>
<dbReference type="SUPFAM" id="SSF54826">
    <property type="entry name" value="Enolase N-terminal domain-like"/>
    <property type="match status" value="1"/>
</dbReference>
<dbReference type="InterPro" id="IPR036849">
    <property type="entry name" value="Enolase-like_C_sf"/>
</dbReference>
<dbReference type="PANTHER" id="PTHR48073:SF5">
    <property type="entry name" value="O-SUCCINYLBENZOATE SYNTHASE"/>
    <property type="match status" value="1"/>
</dbReference>
<dbReference type="RefSeq" id="WP_213408715.1">
    <property type="nucleotide sequence ID" value="NZ_CP074441.1"/>
</dbReference>
<dbReference type="Gene3D" id="3.20.20.120">
    <property type="entry name" value="Enolase-like C-terminal domain"/>
    <property type="match status" value="1"/>
</dbReference>
<dbReference type="InterPro" id="IPR029065">
    <property type="entry name" value="Enolase_C-like"/>
</dbReference>
<dbReference type="Pfam" id="PF13378">
    <property type="entry name" value="MR_MLE_C"/>
    <property type="match status" value="1"/>
</dbReference>
<dbReference type="EMBL" id="JAOZFE010000001">
    <property type="protein sequence ID" value="MCW0952545.1"/>
    <property type="molecule type" value="Genomic_DNA"/>
</dbReference>
<protein>
    <submittedName>
        <fullName evidence="5">O-succinylbenzoate synthase</fullName>
    </submittedName>
</protein>
<feature type="domain" description="Enolase C-terminal" evidence="4">
    <location>
        <begin position="141"/>
        <end position="349"/>
    </location>
</feature>
<dbReference type="SUPFAM" id="SSF51604">
    <property type="entry name" value="Enolase C-terminal domain-like"/>
    <property type="match status" value="1"/>
</dbReference>
<proteinExistence type="predicted"/>
<comment type="caution">
    <text evidence="5">The sequence shown here is derived from an EMBL/GenBank/DDBJ whole genome shotgun (WGS) entry which is preliminary data.</text>
</comment>
<evidence type="ECO:0000259" key="4">
    <source>
        <dbReference type="Pfam" id="PF13378"/>
    </source>
</evidence>
<evidence type="ECO:0000313" key="6">
    <source>
        <dbReference type="Proteomes" id="UP001526225"/>
    </source>
</evidence>
<name>A0ABT3E2A2_9LACO</name>
<dbReference type="InterPro" id="IPR013341">
    <property type="entry name" value="Mandelate_racemase_N_dom"/>
</dbReference>
<reference evidence="5 6" key="1">
    <citation type="submission" date="2022-10" db="EMBL/GenBank/DDBJ databases">
        <title>Weissella fermenti sp. nov., isolated from fermented cabbage.</title>
        <authorList>
            <person name="Lee J.K."/>
            <person name="Baek J.H."/>
            <person name="Choi D.G."/>
            <person name="Kim J.M."/>
            <person name="Jeon C.O."/>
        </authorList>
    </citation>
    <scope>NUCLEOTIDE SEQUENCE [LARGE SCALE GENOMIC DNA]</scope>
    <source>
        <strain evidence="5 6">KACC 18534</strain>
    </source>
</reference>
<evidence type="ECO:0000259" key="3">
    <source>
        <dbReference type="Pfam" id="PF02746"/>
    </source>
</evidence>
<dbReference type="Proteomes" id="UP001526225">
    <property type="component" value="Unassembled WGS sequence"/>
</dbReference>
<dbReference type="PANTHER" id="PTHR48073">
    <property type="entry name" value="O-SUCCINYLBENZOATE SYNTHASE-RELATED"/>
    <property type="match status" value="1"/>
</dbReference>